<dbReference type="InParanoid" id="A0A165BZ48"/>
<name>A0A165BZ48_9APHY</name>
<dbReference type="EMBL" id="KV427658">
    <property type="protein sequence ID" value="KZT01913.1"/>
    <property type="molecule type" value="Genomic_DNA"/>
</dbReference>
<keyword evidence="2" id="KW-1185">Reference proteome</keyword>
<accession>A0A165BZ48</accession>
<evidence type="ECO:0000313" key="2">
    <source>
        <dbReference type="Proteomes" id="UP000076871"/>
    </source>
</evidence>
<evidence type="ECO:0000313" key="1">
    <source>
        <dbReference type="EMBL" id="KZT01913.1"/>
    </source>
</evidence>
<gene>
    <name evidence="1" type="ORF">LAESUDRAFT_763348</name>
</gene>
<dbReference type="RefSeq" id="XP_040759653.1">
    <property type="nucleotide sequence ID" value="XM_040913241.1"/>
</dbReference>
<organism evidence="1 2">
    <name type="scientific">Laetiporus sulphureus 93-53</name>
    <dbReference type="NCBI Taxonomy" id="1314785"/>
    <lineage>
        <taxon>Eukaryota</taxon>
        <taxon>Fungi</taxon>
        <taxon>Dikarya</taxon>
        <taxon>Basidiomycota</taxon>
        <taxon>Agaricomycotina</taxon>
        <taxon>Agaricomycetes</taxon>
        <taxon>Polyporales</taxon>
        <taxon>Laetiporus</taxon>
    </lineage>
</organism>
<dbReference type="Proteomes" id="UP000076871">
    <property type="component" value="Unassembled WGS sequence"/>
</dbReference>
<proteinExistence type="predicted"/>
<dbReference type="AlphaFoldDB" id="A0A165BZ48"/>
<dbReference type="OrthoDB" id="2959034at2759"/>
<dbReference type="GeneID" id="63830269"/>
<sequence length="129" mass="14712">MAHLVRRSLMLSPLSGTEEVILENAVPQAELSVEDHPINSRKITLISRLPAFVKWMRSRAAFRRAEYLTAPLARNVDALFLHELPATSRLLALVFSNTTSKRWSCCLKHIPNQRQPASNSTHILYWTHV</sequence>
<reference evidence="1 2" key="1">
    <citation type="journal article" date="2016" name="Mol. Biol. Evol.">
        <title>Comparative Genomics of Early-Diverging Mushroom-Forming Fungi Provides Insights into the Origins of Lignocellulose Decay Capabilities.</title>
        <authorList>
            <person name="Nagy L.G."/>
            <person name="Riley R."/>
            <person name="Tritt A."/>
            <person name="Adam C."/>
            <person name="Daum C."/>
            <person name="Floudas D."/>
            <person name="Sun H."/>
            <person name="Yadav J.S."/>
            <person name="Pangilinan J."/>
            <person name="Larsson K.H."/>
            <person name="Matsuura K."/>
            <person name="Barry K."/>
            <person name="Labutti K."/>
            <person name="Kuo R."/>
            <person name="Ohm R.A."/>
            <person name="Bhattacharya S.S."/>
            <person name="Shirouzu T."/>
            <person name="Yoshinaga Y."/>
            <person name="Martin F.M."/>
            <person name="Grigoriev I.V."/>
            <person name="Hibbett D.S."/>
        </authorList>
    </citation>
    <scope>NUCLEOTIDE SEQUENCE [LARGE SCALE GENOMIC DNA]</scope>
    <source>
        <strain evidence="1 2">93-53</strain>
    </source>
</reference>
<protein>
    <submittedName>
        <fullName evidence="1">Uncharacterized protein</fullName>
    </submittedName>
</protein>